<keyword evidence="8" id="KW-1185">Reference proteome</keyword>
<dbReference type="GO" id="GO:0034475">
    <property type="term" value="P:U4 snRNA 3'-end processing"/>
    <property type="evidence" value="ECO:0007669"/>
    <property type="project" value="TreeGrafter"/>
</dbReference>
<dbReference type="InterPro" id="IPR027408">
    <property type="entry name" value="PNPase/RNase_PH_dom_sf"/>
</dbReference>
<dbReference type="Gene3D" id="3.30.230.70">
    <property type="entry name" value="GHMP Kinase, N-terminal domain"/>
    <property type="match status" value="1"/>
</dbReference>
<dbReference type="GO" id="GO:0000177">
    <property type="term" value="C:cytoplasmic exosome (RNase complex)"/>
    <property type="evidence" value="ECO:0007669"/>
    <property type="project" value="UniProtKB-ARBA"/>
</dbReference>
<organism evidence="7 8">
    <name type="scientific">Pichia inconspicua</name>
    <dbReference type="NCBI Taxonomy" id="52247"/>
    <lineage>
        <taxon>Eukaryota</taxon>
        <taxon>Fungi</taxon>
        <taxon>Dikarya</taxon>
        <taxon>Ascomycota</taxon>
        <taxon>Saccharomycotina</taxon>
        <taxon>Pichiomycetes</taxon>
        <taxon>Pichiales</taxon>
        <taxon>Pichiaceae</taxon>
        <taxon>Pichia</taxon>
    </lineage>
</organism>
<evidence type="ECO:0000256" key="4">
    <source>
        <dbReference type="ARBA" id="ARBA00022835"/>
    </source>
</evidence>
<comment type="caution">
    <text evidence="7">The sequence shown here is derived from an EMBL/GenBank/DDBJ whole genome shotgun (WGS) entry which is preliminary data.</text>
</comment>
<dbReference type="GO" id="GO:0005730">
    <property type="term" value="C:nucleolus"/>
    <property type="evidence" value="ECO:0007669"/>
    <property type="project" value="UniProtKB-ARBA"/>
</dbReference>
<evidence type="ECO:0000256" key="5">
    <source>
        <dbReference type="ARBA" id="ARBA00023242"/>
    </source>
</evidence>
<dbReference type="InterPro" id="IPR020568">
    <property type="entry name" value="Ribosomal_Su5_D2-typ_SF"/>
</dbReference>
<keyword evidence="5" id="KW-0539">Nucleus</keyword>
<evidence type="ECO:0000313" key="7">
    <source>
        <dbReference type="EMBL" id="TID30446.1"/>
    </source>
</evidence>
<keyword evidence="3" id="KW-0698">rRNA processing</keyword>
<name>A0A4T0X4R7_9ASCO</name>
<dbReference type="SUPFAM" id="SSF54211">
    <property type="entry name" value="Ribosomal protein S5 domain 2-like"/>
    <property type="match status" value="1"/>
</dbReference>
<dbReference type="GO" id="GO:0003723">
    <property type="term" value="F:RNA binding"/>
    <property type="evidence" value="ECO:0007669"/>
    <property type="project" value="TreeGrafter"/>
</dbReference>
<dbReference type="GO" id="GO:0071038">
    <property type="term" value="P:TRAMP-dependent tRNA surveillance pathway"/>
    <property type="evidence" value="ECO:0007669"/>
    <property type="project" value="UniProtKB-ARBA"/>
</dbReference>
<dbReference type="Pfam" id="PF01138">
    <property type="entry name" value="RNase_PH"/>
    <property type="match status" value="1"/>
</dbReference>
<dbReference type="OrthoDB" id="27298at2759"/>
<dbReference type="AlphaFoldDB" id="A0A4T0X4R7"/>
<dbReference type="GO" id="GO:0000176">
    <property type="term" value="C:nuclear exosome (RNase complex)"/>
    <property type="evidence" value="ECO:0007669"/>
    <property type="project" value="TreeGrafter"/>
</dbReference>
<evidence type="ECO:0000313" key="8">
    <source>
        <dbReference type="Proteomes" id="UP000307173"/>
    </source>
</evidence>
<comment type="subcellular location">
    <subcellularLocation>
        <location evidence="1">Nucleus</location>
    </subcellularLocation>
</comment>
<dbReference type="InterPro" id="IPR050080">
    <property type="entry name" value="RNase_PH"/>
</dbReference>
<evidence type="ECO:0000256" key="1">
    <source>
        <dbReference type="ARBA" id="ARBA00004123"/>
    </source>
</evidence>
<comment type="similarity">
    <text evidence="2">Belongs to the RNase PH family.</text>
</comment>
<dbReference type="InterPro" id="IPR001247">
    <property type="entry name" value="ExoRNase_PH_dom1"/>
</dbReference>
<dbReference type="STRING" id="52247.A0A4T0X4R7"/>
<evidence type="ECO:0000256" key="3">
    <source>
        <dbReference type="ARBA" id="ARBA00022552"/>
    </source>
</evidence>
<dbReference type="GO" id="GO:0071051">
    <property type="term" value="P:poly(A)-dependent snoRNA 3'-end processing"/>
    <property type="evidence" value="ECO:0007669"/>
    <property type="project" value="TreeGrafter"/>
</dbReference>
<gene>
    <name evidence="7" type="ORF">CANINC_000957</name>
</gene>
<proteinExistence type="inferred from homology"/>
<sequence length="222" mass="24622">MSSVEAHQNLLKQVDGSATFQFSNTKVISSVTGPIEVSRPRNEKPTQAFLNISVRPATNVPTTREVYLESKLQKIITPMINLEQYPCSELQIVVQILESGEREQFTCMELACAVNSLYLALLNAGISLKASFLSSFCSANESGLIVRPKKIDLDQSTAHHVAVFSIVDGKSDELIYSDSLGKTTEAELFNTLNIISSDIDKINETVRQTVLDSVLQDYIWKF</sequence>
<dbReference type="PANTHER" id="PTHR11953">
    <property type="entry name" value="EXOSOME COMPLEX COMPONENT"/>
    <property type="match status" value="1"/>
</dbReference>
<evidence type="ECO:0000256" key="2">
    <source>
        <dbReference type="ARBA" id="ARBA00006678"/>
    </source>
</evidence>
<keyword evidence="4" id="KW-0271">Exosome</keyword>
<accession>A0A4T0X4R7</accession>
<dbReference type="EMBL" id="SELW01000142">
    <property type="protein sequence ID" value="TID30446.1"/>
    <property type="molecule type" value="Genomic_DNA"/>
</dbReference>
<feature type="domain" description="Exoribonuclease phosphorolytic" evidence="6">
    <location>
        <begin position="4"/>
        <end position="126"/>
    </location>
</feature>
<dbReference type="GO" id="GO:0016075">
    <property type="term" value="P:rRNA catabolic process"/>
    <property type="evidence" value="ECO:0007669"/>
    <property type="project" value="TreeGrafter"/>
</dbReference>
<dbReference type="Proteomes" id="UP000307173">
    <property type="component" value="Unassembled WGS sequence"/>
</dbReference>
<evidence type="ECO:0000259" key="6">
    <source>
        <dbReference type="Pfam" id="PF01138"/>
    </source>
</evidence>
<reference evidence="7 8" key="1">
    <citation type="journal article" date="2019" name="Front. Genet.">
        <title>Whole-Genome Sequencing of the Opportunistic Yeast Pathogen Candida inconspicua Uncovers Its Hybrid Origin.</title>
        <authorList>
            <person name="Mixao V."/>
            <person name="Hansen A.P."/>
            <person name="Saus E."/>
            <person name="Boekhout T."/>
            <person name="Lass-Florl C."/>
            <person name="Gabaldon T."/>
        </authorList>
    </citation>
    <scope>NUCLEOTIDE SEQUENCE [LARGE SCALE GENOMIC DNA]</scope>
    <source>
        <strain evidence="7 8">CBS 180</strain>
    </source>
</reference>
<dbReference type="GO" id="GO:0071028">
    <property type="term" value="P:nuclear mRNA surveillance"/>
    <property type="evidence" value="ECO:0007669"/>
    <property type="project" value="TreeGrafter"/>
</dbReference>
<dbReference type="GO" id="GO:0000467">
    <property type="term" value="P:exonucleolytic trimming to generate mature 3'-end of 5.8S rRNA from tricistronic rRNA transcript (SSU-rRNA, 5.8S rRNA, LSU-rRNA)"/>
    <property type="evidence" value="ECO:0007669"/>
    <property type="project" value="UniProtKB-ARBA"/>
</dbReference>
<protein>
    <recommendedName>
        <fullName evidence="6">Exoribonuclease phosphorolytic domain-containing protein</fullName>
    </recommendedName>
</protein>
<dbReference type="PANTHER" id="PTHR11953:SF1">
    <property type="entry name" value="EXOSOME COMPLEX COMPONENT RRP46"/>
    <property type="match status" value="1"/>
</dbReference>